<evidence type="ECO:0000313" key="3">
    <source>
        <dbReference type="Proteomes" id="UP000653411"/>
    </source>
</evidence>
<name>A0A917XR86_9ACTN</name>
<dbReference type="RefSeq" id="WP_189269788.1">
    <property type="nucleotide sequence ID" value="NZ_BMML01000078.1"/>
</dbReference>
<dbReference type="Proteomes" id="UP000653411">
    <property type="component" value="Unassembled WGS sequence"/>
</dbReference>
<comment type="caution">
    <text evidence="2">The sequence shown here is derived from an EMBL/GenBank/DDBJ whole genome shotgun (WGS) entry which is preliminary data.</text>
</comment>
<dbReference type="AlphaFoldDB" id="A0A917XR86"/>
<dbReference type="EMBL" id="BMML01000078">
    <property type="protein sequence ID" value="GGN47523.1"/>
    <property type="molecule type" value="Genomic_DNA"/>
</dbReference>
<sequence>MTEPSIEKLTQIRDELQEEIREARGMLKDLRRETKEARELVPLLVDELFQAEVKKQVDQLGTATKEAMDAAVKRVFAKFDELGQYVMGEDRASRRKGKVPLPDLFKARAVLDAAQREREGGR</sequence>
<protein>
    <submittedName>
        <fullName evidence="2">Uncharacterized protein</fullName>
    </submittedName>
</protein>
<evidence type="ECO:0000256" key="1">
    <source>
        <dbReference type="SAM" id="Coils"/>
    </source>
</evidence>
<proteinExistence type="predicted"/>
<feature type="coiled-coil region" evidence="1">
    <location>
        <begin position="6"/>
        <end position="40"/>
    </location>
</feature>
<reference evidence="2" key="1">
    <citation type="journal article" date="2014" name="Int. J. Syst. Evol. Microbiol.">
        <title>Complete genome sequence of Corynebacterium casei LMG S-19264T (=DSM 44701T), isolated from a smear-ripened cheese.</title>
        <authorList>
            <consortium name="US DOE Joint Genome Institute (JGI-PGF)"/>
            <person name="Walter F."/>
            <person name="Albersmeier A."/>
            <person name="Kalinowski J."/>
            <person name="Ruckert C."/>
        </authorList>
    </citation>
    <scope>NUCLEOTIDE SEQUENCE</scope>
    <source>
        <strain evidence="2">CGMCC 4.7110</strain>
    </source>
</reference>
<reference evidence="2" key="2">
    <citation type="submission" date="2020-09" db="EMBL/GenBank/DDBJ databases">
        <authorList>
            <person name="Sun Q."/>
            <person name="Zhou Y."/>
        </authorList>
    </citation>
    <scope>NUCLEOTIDE SEQUENCE</scope>
    <source>
        <strain evidence="2">CGMCC 4.7110</strain>
    </source>
</reference>
<keyword evidence="3" id="KW-1185">Reference proteome</keyword>
<gene>
    <name evidence="2" type="ORF">GCM10011578_101120</name>
</gene>
<evidence type="ECO:0000313" key="2">
    <source>
        <dbReference type="EMBL" id="GGN47523.1"/>
    </source>
</evidence>
<accession>A0A917XR86</accession>
<keyword evidence="1" id="KW-0175">Coiled coil</keyword>
<organism evidence="2 3">
    <name type="scientific">Streptomyces fuscichromogenes</name>
    <dbReference type="NCBI Taxonomy" id="1324013"/>
    <lineage>
        <taxon>Bacteria</taxon>
        <taxon>Bacillati</taxon>
        <taxon>Actinomycetota</taxon>
        <taxon>Actinomycetes</taxon>
        <taxon>Kitasatosporales</taxon>
        <taxon>Streptomycetaceae</taxon>
        <taxon>Streptomyces</taxon>
    </lineage>
</organism>